<protein>
    <submittedName>
        <fullName evidence="2">Uncharacterized protein</fullName>
    </submittedName>
</protein>
<feature type="region of interest" description="Disordered" evidence="1">
    <location>
        <begin position="138"/>
        <end position="173"/>
    </location>
</feature>
<feature type="compositionally biased region" description="Basic and acidic residues" evidence="1">
    <location>
        <begin position="138"/>
        <end position="160"/>
    </location>
</feature>
<name>A0A0G4GC11_9ALVE</name>
<sequence>MQHALAEAAGVDDTFFDIISVGIKEEKDYKEIFAAVERHYRKEKMAEVVTTTITMLSFMADKETDPTARLIKFEKALSAVRGAEYKPNGFIQLVIFTCGLLKDDQEAVWKAVQDKKLPTLEDAKKEIEAIGIARATQKAEKGDSVEKEGYQEFGTRAEKGRSHKREVNFQSSS</sequence>
<reference evidence="2" key="1">
    <citation type="submission" date="2014-11" db="EMBL/GenBank/DDBJ databases">
        <authorList>
            <person name="Otto D Thomas"/>
            <person name="Naeem Raeece"/>
        </authorList>
    </citation>
    <scope>NUCLEOTIDE SEQUENCE</scope>
</reference>
<proteinExistence type="predicted"/>
<gene>
    <name evidence="2" type="ORF">Cvel_21234</name>
</gene>
<dbReference type="VEuPathDB" id="CryptoDB:Cvel_21234"/>
<dbReference type="PhylomeDB" id="A0A0G4GC11"/>
<dbReference type="AlphaFoldDB" id="A0A0G4GC11"/>
<evidence type="ECO:0000313" key="2">
    <source>
        <dbReference type="EMBL" id="CEM26741.1"/>
    </source>
</evidence>
<dbReference type="EMBL" id="CDMZ01001075">
    <property type="protein sequence ID" value="CEM26741.1"/>
    <property type="molecule type" value="Genomic_DNA"/>
</dbReference>
<accession>A0A0G4GC11</accession>
<organism evidence="2">
    <name type="scientific">Chromera velia CCMP2878</name>
    <dbReference type="NCBI Taxonomy" id="1169474"/>
    <lineage>
        <taxon>Eukaryota</taxon>
        <taxon>Sar</taxon>
        <taxon>Alveolata</taxon>
        <taxon>Colpodellida</taxon>
        <taxon>Chromeraceae</taxon>
        <taxon>Chromera</taxon>
    </lineage>
</organism>
<evidence type="ECO:0000256" key="1">
    <source>
        <dbReference type="SAM" id="MobiDB-lite"/>
    </source>
</evidence>